<feature type="transmembrane region" description="Helical" evidence="1">
    <location>
        <begin position="311"/>
        <end position="332"/>
    </location>
</feature>
<dbReference type="AlphaFoldDB" id="A0A919TZ75"/>
<feature type="transmembrane region" description="Helical" evidence="1">
    <location>
        <begin position="338"/>
        <end position="357"/>
    </location>
</feature>
<dbReference type="RefSeq" id="WP_203750174.1">
    <property type="nucleotide sequence ID" value="NZ_BONK01000004.1"/>
</dbReference>
<dbReference type="Proteomes" id="UP000632740">
    <property type="component" value="Unassembled WGS sequence"/>
</dbReference>
<dbReference type="EMBL" id="BONK01000004">
    <property type="protein sequence ID" value="GIG20558.1"/>
    <property type="molecule type" value="Genomic_DNA"/>
</dbReference>
<feature type="transmembrane region" description="Helical" evidence="1">
    <location>
        <begin position="216"/>
        <end position="237"/>
    </location>
</feature>
<comment type="caution">
    <text evidence="2">The sequence shown here is derived from an EMBL/GenBank/DDBJ whole genome shotgun (WGS) entry which is preliminary data.</text>
</comment>
<name>A0A919TZ75_9CELL</name>
<reference evidence="2" key="1">
    <citation type="submission" date="2021-01" db="EMBL/GenBank/DDBJ databases">
        <title>Whole genome shotgun sequence of Cellulomonas chitinilytica NBRC 110799.</title>
        <authorList>
            <person name="Komaki H."/>
            <person name="Tamura T."/>
        </authorList>
    </citation>
    <scope>NUCLEOTIDE SEQUENCE</scope>
    <source>
        <strain evidence="2">NBRC 110799</strain>
    </source>
</reference>
<organism evidence="2 3">
    <name type="scientific">Cellulomonas chitinilytica</name>
    <dbReference type="NCBI Taxonomy" id="398759"/>
    <lineage>
        <taxon>Bacteria</taxon>
        <taxon>Bacillati</taxon>
        <taxon>Actinomycetota</taxon>
        <taxon>Actinomycetes</taxon>
        <taxon>Micrococcales</taxon>
        <taxon>Cellulomonadaceae</taxon>
        <taxon>Cellulomonas</taxon>
    </lineage>
</organism>
<keyword evidence="1" id="KW-0472">Membrane</keyword>
<gene>
    <name evidence="2" type="ORF">Cch01nite_12820</name>
</gene>
<evidence type="ECO:0000256" key="1">
    <source>
        <dbReference type="SAM" id="Phobius"/>
    </source>
</evidence>
<sequence>MSTPTAARRDPHVRFGIEVGAERRDIALRPDVRVGDAMRSALLPVGDEGVLVLDSTGRAVPLDTAVGAVVADGGLLHVVRRAVPRGRAKRWAAERQDVVLRRPPVQTGALAVATALGAGTAVAALLPGTLGAWSATVAAVALGIGALAAVLVAAAGPAAAVAGPTLGFATTVLALDAADPATARLSVTAGLVVATLLAGARLLVSRSSGTPDDLAGPLFAALAAVAVVQAVTLLAALPSVVGAAALVGAAPVVVRLVPQLSIAVPDEQLIDLSRVSRTALSVRTPRVRSLGRVNERLVLRTVASAERRKDVATVVATVLPVALLPWVLATAWSAGSTTAAGVAGSVLVTCVVGAFALGPRGQRGRAARWAPRVGAAVVLVEAALLAPVPDRWRVATTIGALVLALAFAAVVPAVARGQRSVLLSHLGDRVEGLAVALSLPAALCAADLVDTLRKVASG</sequence>
<evidence type="ECO:0000313" key="3">
    <source>
        <dbReference type="Proteomes" id="UP000632740"/>
    </source>
</evidence>
<feature type="transmembrane region" description="Helical" evidence="1">
    <location>
        <begin position="181"/>
        <end position="204"/>
    </location>
</feature>
<keyword evidence="1" id="KW-1133">Transmembrane helix</keyword>
<keyword evidence="3" id="KW-1185">Reference proteome</keyword>
<accession>A0A919TZ75</accession>
<keyword evidence="1" id="KW-0812">Transmembrane</keyword>
<feature type="transmembrane region" description="Helical" evidence="1">
    <location>
        <begin position="105"/>
        <end position="126"/>
    </location>
</feature>
<feature type="transmembrane region" description="Helical" evidence="1">
    <location>
        <begin position="132"/>
        <end position="151"/>
    </location>
</feature>
<feature type="transmembrane region" description="Helical" evidence="1">
    <location>
        <begin position="369"/>
        <end position="388"/>
    </location>
</feature>
<feature type="transmembrane region" description="Helical" evidence="1">
    <location>
        <begin position="394"/>
        <end position="415"/>
    </location>
</feature>
<evidence type="ECO:0000313" key="2">
    <source>
        <dbReference type="EMBL" id="GIG20558.1"/>
    </source>
</evidence>
<protein>
    <submittedName>
        <fullName evidence="2">Uncharacterized protein</fullName>
    </submittedName>
</protein>
<proteinExistence type="predicted"/>